<dbReference type="Proteomes" id="UP000482960">
    <property type="component" value="Unassembled WGS sequence"/>
</dbReference>
<reference evidence="1 2" key="2">
    <citation type="submission" date="2020-03" db="EMBL/GenBank/DDBJ databases">
        <authorList>
            <person name="Ichikawa N."/>
            <person name="Kimura A."/>
            <person name="Kitahashi Y."/>
            <person name="Uohara A."/>
        </authorList>
    </citation>
    <scope>NUCLEOTIDE SEQUENCE [LARGE SCALE GENOMIC DNA]</scope>
    <source>
        <strain evidence="1 2">NBRC 108638</strain>
    </source>
</reference>
<evidence type="ECO:0000313" key="1">
    <source>
        <dbReference type="EMBL" id="GFJ93378.1"/>
    </source>
</evidence>
<keyword evidence="2" id="KW-1185">Reference proteome</keyword>
<reference evidence="1 2" key="1">
    <citation type="submission" date="2020-03" db="EMBL/GenBank/DDBJ databases">
        <title>Whole genome shotgun sequence of Phytohabitans rumicis NBRC 108638.</title>
        <authorList>
            <person name="Komaki H."/>
            <person name="Tamura T."/>
        </authorList>
    </citation>
    <scope>NUCLEOTIDE SEQUENCE [LARGE SCALE GENOMIC DNA]</scope>
    <source>
        <strain evidence="1 2">NBRC 108638</strain>
    </source>
</reference>
<evidence type="ECO:0000313" key="2">
    <source>
        <dbReference type="Proteomes" id="UP000482960"/>
    </source>
</evidence>
<comment type="caution">
    <text evidence="1">The sequence shown here is derived from an EMBL/GenBank/DDBJ whole genome shotgun (WGS) entry which is preliminary data.</text>
</comment>
<dbReference type="EMBL" id="BLPG01000001">
    <property type="protein sequence ID" value="GFJ93378.1"/>
    <property type="molecule type" value="Genomic_DNA"/>
</dbReference>
<proteinExistence type="predicted"/>
<protein>
    <recommendedName>
        <fullName evidence="3">SpoVT-AbrB domain-containing protein</fullName>
    </recommendedName>
</protein>
<name>A0A6V8LEJ7_9ACTN</name>
<dbReference type="AlphaFoldDB" id="A0A6V8LEJ7"/>
<evidence type="ECO:0008006" key="3">
    <source>
        <dbReference type="Google" id="ProtNLM"/>
    </source>
</evidence>
<accession>A0A6V8LEJ7</accession>
<gene>
    <name evidence="1" type="ORF">Prum_070200</name>
</gene>
<sequence>MTAVRRPNPARSEQLIGVLVPAAGPLPCPDPVSMPELPVRRPSTGPELPVLDMARLDRSGRLSVRPLLTALGWRPGHRVHIDVVDGVLTIASAVTSGHVVTGRGELVVPAAMRRLCGIADGSQVVLAGYPSTDLVTVHPANAVAQVLGELHARRAGGRHAG</sequence>
<organism evidence="1 2">
    <name type="scientific">Phytohabitans rumicis</name>
    <dbReference type="NCBI Taxonomy" id="1076125"/>
    <lineage>
        <taxon>Bacteria</taxon>
        <taxon>Bacillati</taxon>
        <taxon>Actinomycetota</taxon>
        <taxon>Actinomycetes</taxon>
        <taxon>Micromonosporales</taxon>
        <taxon>Micromonosporaceae</taxon>
    </lineage>
</organism>